<evidence type="ECO:0000313" key="2">
    <source>
        <dbReference type="EMBL" id="KAI1237993.1"/>
    </source>
</evidence>
<dbReference type="AlphaFoldDB" id="A0A835TUP0"/>
<name>A0A835TUP0_9PASS</name>
<evidence type="ECO:0000313" key="1">
    <source>
        <dbReference type="EMBL" id="KAG0119777.1"/>
    </source>
</evidence>
<organism evidence="1">
    <name type="scientific">Lamprotornis superbus</name>
    <dbReference type="NCBI Taxonomy" id="245042"/>
    <lineage>
        <taxon>Eukaryota</taxon>
        <taxon>Metazoa</taxon>
        <taxon>Chordata</taxon>
        <taxon>Craniata</taxon>
        <taxon>Vertebrata</taxon>
        <taxon>Euteleostomi</taxon>
        <taxon>Archelosauria</taxon>
        <taxon>Archosauria</taxon>
        <taxon>Dinosauria</taxon>
        <taxon>Saurischia</taxon>
        <taxon>Theropoda</taxon>
        <taxon>Coelurosauria</taxon>
        <taxon>Aves</taxon>
        <taxon>Neognathae</taxon>
        <taxon>Neoaves</taxon>
        <taxon>Telluraves</taxon>
        <taxon>Australaves</taxon>
        <taxon>Passeriformes</taxon>
        <taxon>Sturnidae</taxon>
        <taxon>Lamprotornis</taxon>
    </lineage>
</organism>
<keyword evidence="3" id="KW-1185">Reference proteome</keyword>
<gene>
    <name evidence="2" type="ORF">IHE44_0014093</name>
    <name evidence="1" type="ORF">IHE44_013713</name>
</gene>
<reference evidence="1" key="1">
    <citation type="submission" date="2020-10" db="EMBL/GenBank/DDBJ databases">
        <title>Feather gene expression reveals the developmental basis of iridescence in African starlings.</title>
        <authorList>
            <person name="Rubenstein D.R."/>
        </authorList>
    </citation>
    <scope>NUCLEOTIDE SEQUENCE</scope>
    <source>
        <strain evidence="1">SS15</strain>
        <tissue evidence="1">Liver</tissue>
    </source>
</reference>
<dbReference type="EMBL" id="JADDUC020000007">
    <property type="protein sequence ID" value="KAI1237993.1"/>
    <property type="molecule type" value="Genomic_DNA"/>
</dbReference>
<comment type="caution">
    <text evidence="1">The sequence shown here is derived from an EMBL/GenBank/DDBJ whole genome shotgun (WGS) entry which is preliminary data.</text>
</comment>
<reference evidence="2" key="3">
    <citation type="submission" date="2022-01" db="EMBL/GenBank/DDBJ databases">
        <authorList>
            <person name="Rubenstein D.R."/>
        </authorList>
    </citation>
    <scope>NUCLEOTIDE SEQUENCE</scope>
    <source>
        <strain evidence="2">SS15</strain>
        <tissue evidence="2">Liver</tissue>
    </source>
</reference>
<dbReference type="Proteomes" id="UP000618051">
    <property type="component" value="Unassembled WGS sequence"/>
</dbReference>
<reference evidence="2 3" key="2">
    <citation type="journal article" date="2021" name="J. Hered.">
        <title>Feather Gene Expression Elucidates the Developmental Basis of Plumage Iridescence in African Starlings.</title>
        <authorList>
            <person name="Rubenstein D.R."/>
            <person name="Corvelo A."/>
            <person name="MacManes M.D."/>
            <person name="Maia R."/>
            <person name="Narzisi G."/>
            <person name="Rousaki A."/>
            <person name="Vandenabeele P."/>
            <person name="Shawkey M.D."/>
            <person name="Solomon J."/>
        </authorList>
    </citation>
    <scope>NUCLEOTIDE SEQUENCE [LARGE SCALE GENOMIC DNA]</scope>
    <source>
        <strain evidence="2">SS15</strain>
    </source>
</reference>
<sequence>MGDDIHIAAFFAGVTADLYQELFPADLALSWYLVMLNGIQSKTCAVLYFQHSGASSAASPTEWVPSTLLPNLNLLLTALQCPGVAAMAAVAVAQPGVEALHANTRVQSVSKFPDLVAVVESRAETEKGPLPLVKECQGGNGKVGRVSIAAKSTCLNQSVSVHKILSTEESLYTFQRGEALCTEEIFWDIDCLPLLCSSLNRDLAQEITSSPQFAGCHLGSHQVLRAPIPPSGKNPRSNPWKSCYRNSEGVEEQTVGRKGQIKRLKKEVLQHLAELLYLYTLCTELLCKVCRGKKKSSKICSSAEIPSLESLRQGDDLVEKWHTVFLSLAQRGGRGCLCQCTLLLPASLLTRRLKAEMLTRKYRSSFHCSFTMKYELSDWSVSSAVKKNSGLLLKRVEFREDKKHLINRSLDEDMCCYTCFWSLITHMLKPVENLGKLSNLAYGDIQGTFFYSACIAPVFQHGLPAVTENIYLKKSLTSTFYTSCVSSVVNCATLSVLSLFFSTEFLMNGCVARGLREDALNQHLFALWSSASVTWGDCDGGESFLEFRKREGKKALCSEQRSLHKAHSVVETNQVEKQVMQGLHQAQRRGSKGVRRQNLSFYFLAAGCSLTVRDRSHTKALIHCLFNSKTFICLKRFETNFKLVSFS</sequence>
<protein>
    <submittedName>
        <fullName evidence="1">Uncharacterized protein</fullName>
    </submittedName>
</protein>
<accession>A0A835TUP0</accession>
<evidence type="ECO:0000313" key="3">
    <source>
        <dbReference type="Proteomes" id="UP000618051"/>
    </source>
</evidence>
<dbReference type="EMBL" id="JADDUC010000078">
    <property type="protein sequence ID" value="KAG0119777.1"/>
    <property type="molecule type" value="Genomic_DNA"/>
</dbReference>
<proteinExistence type="predicted"/>